<dbReference type="GO" id="GO:0042626">
    <property type="term" value="F:ATPase-coupled transmembrane transporter activity"/>
    <property type="evidence" value="ECO:0007669"/>
    <property type="project" value="TreeGrafter"/>
</dbReference>
<feature type="domain" description="ABC transporter" evidence="9">
    <location>
        <begin position="11"/>
        <end position="252"/>
    </location>
</feature>
<proteinExistence type="inferred from homology"/>
<dbReference type="GO" id="GO:0043190">
    <property type="term" value="C:ATP-binding cassette (ABC) transporter complex"/>
    <property type="evidence" value="ECO:0007669"/>
    <property type="project" value="TreeGrafter"/>
</dbReference>
<evidence type="ECO:0000256" key="8">
    <source>
        <dbReference type="ARBA" id="ARBA00023136"/>
    </source>
</evidence>
<protein>
    <submittedName>
        <fullName evidence="10">Cobalt ABC transporter</fullName>
    </submittedName>
</protein>
<dbReference type="PROSITE" id="PS50893">
    <property type="entry name" value="ABC_TRANSPORTER_2"/>
    <property type="match status" value="2"/>
</dbReference>
<dbReference type="AlphaFoldDB" id="A0A0A5GEM0"/>
<evidence type="ECO:0000259" key="9">
    <source>
        <dbReference type="PROSITE" id="PS50893"/>
    </source>
</evidence>
<reference evidence="10 11" key="1">
    <citation type="submission" date="2013-08" db="EMBL/GenBank/DDBJ databases">
        <authorList>
            <person name="Huang J."/>
            <person name="Wang G."/>
        </authorList>
    </citation>
    <scope>NUCLEOTIDE SEQUENCE [LARGE SCALE GENOMIC DNA]</scope>
    <source>
        <strain evidence="10 11">BH030004</strain>
    </source>
</reference>
<evidence type="ECO:0000256" key="3">
    <source>
        <dbReference type="ARBA" id="ARBA00022448"/>
    </source>
</evidence>
<name>A0A0A5GEM0_9BACI</name>
<organism evidence="10 11">
    <name type="scientific">Pontibacillus marinus BH030004 = DSM 16465</name>
    <dbReference type="NCBI Taxonomy" id="1385511"/>
    <lineage>
        <taxon>Bacteria</taxon>
        <taxon>Bacillati</taxon>
        <taxon>Bacillota</taxon>
        <taxon>Bacilli</taxon>
        <taxon>Bacillales</taxon>
        <taxon>Bacillaceae</taxon>
        <taxon>Pontibacillus</taxon>
    </lineage>
</organism>
<dbReference type="InterPro" id="IPR003593">
    <property type="entry name" value="AAA+_ATPase"/>
</dbReference>
<keyword evidence="8" id="KW-0472">Membrane</keyword>
<dbReference type="PANTHER" id="PTHR43553">
    <property type="entry name" value="HEAVY METAL TRANSPORTER"/>
    <property type="match status" value="1"/>
</dbReference>
<comment type="subcellular location">
    <subcellularLocation>
        <location evidence="1">Cell membrane</location>
        <topology evidence="1">Peripheral membrane protein</topology>
    </subcellularLocation>
</comment>
<dbReference type="SMART" id="SM00382">
    <property type="entry name" value="AAA"/>
    <property type="match status" value="2"/>
</dbReference>
<feature type="domain" description="ABC transporter" evidence="9">
    <location>
        <begin position="300"/>
        <end position="532"/>
    </location>
</feature>
<accession>A0A0A5GEM0</accession>
<gene>
    <name evidence="10" type="ORF">N783_04840</name>
</gene>
<comment type="caution">
    <text evidence="10">The sequence shown here is derived from an EMBL/GenBank/DDBJ whole genome shotgun (WGS) entry which is preliminary data.</text>
</comment>
<keyword evidence="11" id="KW-1185">Reference proteome</keyword>
<dbReference type="CDD" id="cd03225">
    <property type="entry name" value="ABC_cobalt_CbiO_domain1"/>
    <property type="match status" value="2"/>
</dbReference>
<keyword evidence="5" id="KW-0547">Nucleotide-binding</keyword>
<dbReference type="Pfam" id="PF00005">
    <property type="entry name" value="ABC_tran"/>
    <property type="match status" value="2"/>
</dbReference>
<dbReference type="OrthoDB" id="501320at2"/>
<dbReference type="InterPro" id="IPR003439">
    <property type="entry name" value="ABC_transporter-like_ATP-bd"/>
</dbReference>
<comment type="similarity">
    <text evidence="2">Belongs to the ABC transporter superfamily.</text>
</comment>
<dbReference type="Proteomes" id="UP000030403">
    <property type="component" value="Unassembled WGS sequence"/>
</dbReference>
<evidence type="ECO:0000313" key="10">
    <source>
        <dbReference type="EMBL" id="KGX89663.1"/>
    </source>
</evidence>
<dbReference type="NCBIfam" id="NF010167">
    <property type="entry name" value="PRK13648.1"/>
    <property type="match status" value="2"/>
</dbReference>
<dbReference type="STRING" id="1385511.GCA_000425225_02459"/>
<evidence type="ECO:0000256" key="7">
    <source>
        <dbReference type="ARBA" id="ARBA00022967"/>
    </source>
</evidence>
<keyword evidence="6" id="KW-0067">ATP-binding</keyword>
<evidence type="ECO:0000256" key="2">
    <source>
        <dbReference type="ARBA" id="ARBA00005417"/>
    </source>
</evidence>
<dbReference type="GO" id="GO:0005524">
    <property type="term" value="F:ATP binding"/>
    <property type="evidence" value="ECO:0007669"/>
    <property type="project" value="UniProtKB-KW"/>
</dbReference>
<keyword evidence="4" id="KW-1003">Cell membrane</keyword>
<dbReference type="InterPro" id="IPR027417">
    <property type="entry name" value="P-loop_NTPase"/>
</dbReference>
<dbReference type="EMBL" id="AVPF01000013">
    <property type="protein sequence ID" value="KGX89663.1"/>
    <property type="molecule type" value="Genomic_DNA"/>
</dbReference>
<dbReference type="eggNOG" id="COG4172">
    <property type="taxonomic scope" value="Bacteria"/>
</dbReference>
<keyword evidence="7" id="KW-1278">Translocase</keyword>
<dbReference type="InterPro" id="IPR050095">
    <property type="entry name" value="ECF_ABC_transporter_ATP-bd"/>
</dbReference>
<dbReference type="GO" id="GO:0016887">
    <property type="term" value="F:ATP hydrolysis activity"/>
    <property type="evidence" value="ECO:0007669"/>
    <property type="project" value="InterPro"/>
</dbReference>
<dbReference type="PANTHER" id="PTHR43553:SF19">
    <property type="entry name" value="HMP_THIAMINE IMPORT ATP-BINDING PROTEIN YKOD-RELATED"/>
    <property type="match status" value="1"/>
</dbReference>
<dbReference type="InterPro" id="IPR017871">
    <property type="entry name" value="ABC_transporter-like_CS"/>
</dbReference>
<evidence type="ECO:0000256" key="6">
    <source>
        <dbReference type="ARBA" id="ARBA00022840"/>
    </source>
</evidence>
<dbReference type="RefSeq" id="WP_036842044.1">
    <property type="nucleotide sequence ID" value="NZ_AULJ01000031.1"/>
</dbReference>
<dbReference type="InterPro" id="IPR015856">
    <property type="entry name" value="ABC_transpr_CbiO/EcfA_su"/>
</dbReference>
<dbReference type="Gene3D" id="3.40.50.300">
    <property type="entry name" value="P-loop containing nucleotide triphosphate hydrolases"/>
    <property type="match status" value="2"/>
</dbReference>
<keyword evidence="3" id="KW-0813">Transport</keyword>
<dbReference type="PROSITE" id="PS00211">
    <property type="entry name" value="ABC_TRANSPORTER_1"/>
    <property type="match status" value="2"/>
</dbReference>
<evidence type="ECO:0000256" key="4">
    <source>
        <dbReference type="ARBA" id="ARBA00022475"/>
    </source>
</evidence>
<evidence type="ECO:0000256" key="5">
    <source>
        <dbReference type="ARBA" id="ARBA00022741"/>
    </source>
</evidence>
<dbReference type="SUPFAM" id="SSF52540">
    <property type="entry name" value="P-loop containing nucleoside triphosphate hydrolases"/>
    <property type="match status" value="2"/>
</dbReference>
<sequence length="556" mass="63020">MKLNKSPNLLIDVQDLSLYFEEAQVPVLSEISFQLQQRENVLLLGPSGCGKSTLTFCLNGIYPSELDGRLEGEVSLNGKPTSEFSPGELSQKVGVVFQDPEGQFCMMTVEDEVAFGLENIGVPVEEMEERIDQVLDLVNLLPYKEQSIHSLSGGMKQKLALACVLALQPDVLILDEPTANLDPLAKKDFIQTIQFLQQKQPFSMIVIEHQLEGWIPLIDRSLIMNKQGEIFYEGPLRNGIQQHVQFMKEQGICLPKATELALQSEIDRAHLPLTVEELKRMGGVSVPPKKRTYHDQPVILQAENIEWSKGNERIIDNMNFSLREGEFMAIVGANGSGKTSFSRILSRLETRQKGSIDLFGKALQSWREAELRRKIGYVFQNPEHQFITDQVYDEIAYSLRLQNKSEEEIAMKVQEVLRQCQLDGLEYRHPFTLSQGQKRRLSVAIMAIEDPAILILDEPTFGQDGRSTEEIMNLLSRKNEEDTAIVMITHDMELVHDYADRVVVFESGKTVFDGVPQELWNKPSDVLESWHLERPIQAVIEEDEGRKVNRHASSTT</sequence>
<evidence type="ECO:0000313" key="11">
    <source>
        <dbReference type="Proteomes" id="UP000030403"/>
    </source>
</evidence>
<evidence type="ECO:0000256" key="1">
    <source>
        <dbReference type="ARBA" id="ARBA00004202"/>
    </source>
</evidence>